<protein>
    <submittedName>
        <fullName evidence="1">M23 family metallopeptidase</fullName>
        <ecNumber evidence="1">3.4.-.-</ecNumber>
    </submittedName>
</protein>
<sequence length="63" mass="7064">MIDHHNGYETIYAHLSSIDVKVRERVIPQTSNSAIWAPQGALQESISISNCPLKARTATLWIM</sequence>
<evidence type="ECO:0000313" key="2">
    <source>
        <dbReference type="Proteomes" id="UP001595932"/>
    </source>
</evidence>
<dbReference type="InterPro" id="IPR011055">
    <property type="entry name" value="Dup_hybrid_motif"/>
</dbReference>
<dbReference type="Gene3D" id="2.70.70.10">
    <property type="entry name" value="Glucose Permease (Domain IIA)"/>
    <property type="match status" value="1"/>
</dbReference>
<dbReference type="CDD" id="cd12797">
    <property type="entry name" value="M23_peptidase"/>
    <property type="match status" value="1"/>
</dbReference>
<dbReference type="RefSeq" id="WP_377279505.1">
    <property type="nucleotide sequence ID" value="NZ_JBHSGL010000005.1"/>
</dbReference>
<dbReference type="GO" id="GO:0016787">
    <property type="term" value="F:hydrolase activity"/>
    <property type="evidence" value="ECO:0007669"/>
    <property type="project" value="UniProtKB-KW"/>
</dbReference>
<dbReference type="Proteomes" id="UP001595932">
    <property type="component" value="Unassembled WGS sequence"/>
</dbReference>
<evidence type="ECO:0000313" key="1">
    <source>
        <dbReference type="EMBL" id="MFC4713718.1"/>
    </source>
</evidence>
<organism evidence="1 2">
    <name type="scientific">Planococcus dechangensis</name>
    <dbReference type="NCBI Taxonomy" id="1176255"/>
    <lineage>
        <taxon>Bacteria</taxon>
        <taxon>Bacillati</taxon>
        <taxon>Bacillota</taxon>
        <taxon>Bacilli</taxon>
        <taxon>Bacillales</taxon>
        <taxon>Caryophanaceae</taxon>
        <taxon>Planococcus</taxon>
    </lineage>
</organism>
<gene>
    <name evidence="1" type="ORF">ACFO5U_12625</name>
</gene>
<accession>A0ABV9MGJ5</accession>
<dbReference type="SUPFAM" id="SSF51261">
    <property type="entry name" value="Duplicated hybrid motif"/>
    <property type="match status" value="1"/>
</dbReference>
<proteinExistence type="predicted"/>
<keyword evidence="2" id="KW-1185">Reference proteome</keyword>
<name>A0ABV9MGJ5_9BACL</name>
<dbReference type="EC" id="3.4.-.-" evidence="1"/>
<dbReference type="EMBL" id="JBHSGL010000005">
    <property type="protein sequence ID" value="MFC4713718.1"/>
    <property type="molecule type" value="Genomic_DNA"/>
</dbReference>
<comment type="caution">
    <text evidence="1">The sequence shown here is derived from an EMBL/GenBank/DDBJ whole genome shotgun (WGS) entry which is preliminary data.</text>
</comment>
<keyword evidence="1" id="KW-0378">Hydrolase</keyword>
<reference evidence="2" key="1">
    <citation type="journal article" date="2019" name="Int. J. Syst. Evol. Microbiol.">
        <title>The Global Catalogue of Microorganisms (GCM) 10K type strain sequencing project: providing services to taxonomists for standard genome sequencing and annotation.</title>
        <authorList>
            <consortium name="The Broad Institute Genomics Platform"/>
            <consortium name="The Broad Institute Genome Sequencing Center for Infectious Disease"/>
            <person name="Wu L."/>
            <person name="Ma J."/>
        </authorList>
    </citation>
    <scope>NUCLEOTIDE SEQUENCE [LARGE SCALE GENOMIC DNA]</scope>
    <source>
        <strain evidence="2">CGMCC 1.12151</strain>
    </source>
</reference>